<dbReference type="SUPFAM" id="SSF57362">
    <property type="entry name" value="BPTI-like"/>
    <property type="match status" value="1"/>
</dbReference>
<dbReference type="SMART" id="SM00131">
    <property type="entry name" value="KU"/>
    <property type="match status" value="1"/>
</dbReference>
<sequence>LLCVQTINPICDLPRERGNCLGAMLSVYFDSRDGKCKPFVYSGCGGNENSFISNDACMKTSFCSSFKCYFPSSRMLSLFISDCNGHNFQ</sequence>
<dbReference type="WBParaSite" id="SSLN_0000925601-mRNA-1">
    <property type="protein sequence ID" value="SSLN_0000925601-mRNA-1"/>
    <property type="gene ID" value="SSLN_0000925601"/>
</dbReference>
<feature type="domain" description="BPTI/Kunitz inhibitor" evidence="2">
    <location>
        <begin position="11"/>
        <end position="61"/>
    </location>
</feature>
<dbReference type="InterPro" id="IPR051388">
    <property type="entry name" value="Serpin_venom_toxin"/>
</dbReference>
<dbReference type="PROSITE" id="PS50279">
    <property type="entry name" value="BPTI_KUNITZ_2"/>
    <property type="match status" value="1"/>
</dbReference>
<keyword evidence="1" id="KW-1015">Disulfide bond</keyword>
<dbReference type="PROSITE" id="PS00280">
    <property type="entry name" value="BPTI_KUNITZ_1"/>
    <property type="match status" value="1"/>
</dbReference>
<dbReference type="InterPro" id="IPR036880">
    <property type="entry name" value="Kunitz_BPTI_sf"/>
</dbReference>
<organism evidence="3">
    <name type="scientific">Schistocephalus solidus</name>
    <name type="common">Tapeworm</name>
    <dbReference type="NCBI Taxonomy" id="70667"/>
    <lineage>
        <taxon>Eukaryota</taxon>
        <taxon>Metazoa</taxon>
        <taxon>Spiralia</taxon>
        <taxon>Lophotrochozoa</taxon>
        <taxon>Platyhelminthes</taxon>
        <taxon>Cestoda</taxon>
        <taxon>Eucestoda</taxon>
        <taxon>Diphyllobothriidea</taxon>
        <taxon>Diphyllobothriidae</taxon>
        <taxon>Schistocephalus</taxon>
    </lineage>
</organism>
<dbReference type="PRINTS" id="PR00759">
    <property type="entry name" value="BASICPTASE"/>
</dbReference>
<evidence type="ECO:0000313" key="3">
    <source>
        <dbReference type="WBParaSite" id="SSLN_0000925601-mRNA-1"/>
    </source>
</evidence>
<evidence type="ECO:0000256" key="1">
    <source>
        <dbReference type="ARBA" id="ARBA00023157"/>
    </source>
</evidence>
<dbReference type="PANTHER" id="PTHR46751">
    <property type="entry name" value="EPPIN"/>
    <property type="match status" value="1"/>
</dbReference>
<dbReference type="AlphaFoldDB" id="A0A183SXG7"/>
<accession>A0A183SXG7</accession>
<reference evidence="3" key="1">
    <citation type="submission" date="2016-06" db="UniProtKB">
        <authorList>
            <consortium name="WormBaseParasite"/>
        </authorList>
    </citation>
    <scope>IDENTIFICATION</scope>
</reference>
<dbReference type="Gene3D" id="4.10.410.10">
    <property type="entry name" value="Pancreatic trypsin inhibitor Kunitz domain"/>
    <property type="match status" value="1"/>
</dbReference>
<protein>
    <submittedName>
        <fullName evidence="3">BPTI/Kunitz inhibitor domain-containing protein</fullName>
    </submittedName>
</protein>
<name>A0A183SXG7_SCHSO</name>
<dbReference type="Pfam" id="PF00014">
    <property type="entry name" value="Kunitz_BPTI"/>
    <property type="match status" value="1"/>
</dbReference>
<dbReference type="PANTHER" id="PTHR46751:SF1">
    <property type="entry name" value="WAP FOUR-DISULFIDE CORE DOMAIN PROTEIN 6A"/>
    <property type="match status" value="1"/>
</dbReference>
<proteinExistence type="predicted"/>
<dbReference type="CDD" id="cd00109">
    <property type="entry name" value="Kunitz-type"/>
    <property type="match status" value="1"/>
</dbReference>
<dbReference type="InterPro" id="IPR002223">
    <property type="entry name" value="Kunitz_BPTI"/>
</dbReference>
<dbReference type="InterPro" id="IPR020901">
    <property type="entry name" value="Prtase_inh_Kunz-CS"/>
</dbReference>
<evidence type="ECO:0000259" key="2">
    <source>
        <dbReference type="PROSITE" id="PS50279"/>
    </source>
</evidence>
<dbReference type="GO" id="GO:0004867">
    <property type="term" value="F:serine-type endopeptidase inhibitor activity"/>
    <property type="evidence" value="ECO:0007669"/>
    <property type="project" value="InterPro"/>
</dbReference>